<protein>
    <submittedName>
        <fullName evidence="11">Small-conductance mechanosensitive channel</fullName>
    </submittedName>
</protein>
<dbReference type="InterPro" id="IPR008910">
    <property type="entry name" value="MSC_TM_helix"/>
</dbReference>
<dbReference type="InterPro" id="IPR045275">
    <property type="entry name" value="MscS_archaea/bacteria_type"/>
</dbReference>
<dbReference type="SUPFAM" id="SSF82689">
    <property type="entry name" value="Mechanosensitive channel protein MscS (YggB), C-terminal domain"/>
    <property type="match status" value="1"/>
</dbReference>
<dbReference type="SUPFAM" id="SSF50182">
    <property type="entry name" value="Sm-like ribonucleoproteins"/>
    <property type="match status" value="1"/>
</dbReference>
<evidence type="ECO:0000256" key="3">
    <source>
        <dbReference type="ARBA" id="ARBA00022475"/>
    </source>
</evidence>
<feature type="domain" description="Mechanosensitive ion channel MscS" evidence="8">
    <location>
        <begin position="125"/>
        <end position="190"/>
    </location>
</feature>
<evidence type="ECO:0000259" key="10">
    <source>
        <dbReference type="Pfam" id="PF21088"/>
    </source>
</evidence>
<keyword evidence="5 7" id="KW-1133">Transmembrane helix</keyword>
<evidence type="ECO:0000313" key="12">
    <source>
        <dbReference type="Proteomes" id="UP000346198"/>
    </source>
</evidence>
<dbReference type="InterPro" id="IPR011014">
    <property type="entry name" value="MscS_channel_TM-2"/>
</dbReference>
<evidence type="ECO:0000256" key="5">
    <source>
        <dbReference type="ARBA" id="ARBA00022989"/>
    </source>
</evidence>
<feature type="transmembrane region" description="Helical" evidence="7">
    <location>
        <begin position="76"/>
        <end position="97"/>
    </location>
</feature>
<evidence type="ECO:0000256" key="7">
    <source>
        <dbReference type="SAM" id="Phobius"/>
    </source>
</evidence>
<dbReference type="AlphaFoldDB" id="A0A6C2UIN9"/>
<accession>A0A6C2UIN9</accession>
<dbReference type="GO" id="GO:0008381">
    <property type="term" value="F:mechanosensitive monoatomic ion channel activity"/>
    <property type="evidence" value="ECO:0007669"/>
    <property type="project" value="InterPro"/>
</dbReference>
<evidence type="ECO:0000313" key="11">
    <source>
        <dbReference type="EMBL" id="VGO20070.1"/>
    </source>
</evidence>
<feature type="domain" description="Mechanosensitive ion channel transmembrane helices 2/3" evidence="10">
    <location>
        <begin position="90"/>
        <end position="123"/>
    </location>
</feature>
<dbReference type="Pfam" id="PF05552">
    <property type="entry name" value="MS_channel_1st_1"/>
    <property type="match status" value="1"/>
</dbReference>
<dbReference type="Proteomes" id="UP000346198">
    <property type="component" value="Unassembled WGS sequence"/>
</dbReference>
<feature type="domain" description="Mechanosensitive ion channel MscS C-terminal" evidence="9">
    <location>
        <begin position="197"/>
        <end position="279"/>
    </location>
</feature>
<evidence type="ECO:0000256" key="1">
    <source>
        <dbReference type="ARBA" id="ARBA00004651"/>
    </source>
</evidence>
<sequence>METSNITSVVESTTEMVSSAAETAATWMETLQELVVQYGLQVLGALAILIIGMWFAKQLKKVLCKVMEKGKVDPTLISFVASLAYVFMQVFVVVAALEKLNVKTTSFVAILGAAGLAIGLALQGSLSNFASGVLMIIFKPFKVNDLIEAGGVLGTVREIGIFTTHVDTLDNKKTIVPNSKLMSDNITNYSANKTRRVDITAGISYGDDIDKARASIQAVLKEVPGILESPAPDIFVSEMADSSVNFKVRPWCHPNDYWGVYFGMIEGIKKKFDAEDITIPFPQRDVHMYEHKED</sequence>
<dbReference type="PANTHER" id="PTHR30221:SF1">
    <property type="entry name" value="SMALL-CONDUCTANCE MECHANOSENSITIVE CHANNEL"/>
    <property type="match status" value="1"/>
</dbReference>
<keyword evidence="4 7" id="KW-0812">Transmembrane</keyword>
<organism evidence="11 12">
    <name type="scientific">Pontiella sulfatireligans</name>
    <dbReference type="NCBI Taxonomy" id="2750658"/>
    <lineage>
        <taxon>Bacteria</taxon>
        <taxon>Pseudomonadati</taxon>
        <taxon>Kiritimatiellota</taxon>
        <taxon>Kiritimatiellia</taxon>
        <taxon>Kiritimatiellales</taxon>
        <taxon>Pontiellaceae</taxon>
        <taxon>Pontiella</taxon>
    </lineage>
</organism>
<keyword evidence="12" id="KW-1185">Reference proteome</keyword>
<dbReference type="RefSeq" id="WP_222846258.1">
    <property type="nucleotide sequence ID" value="NZ_CAAHFH010000001.1"/>
</dbReference>
<dbReference type="InterPro" id="IPR023408">
    <property type="entry name" value="MscS_beta-dom_sf"/>
</dbReference>
<keyword evidence="3" id="KW-1003">Cell membrane</keyword>
<feature type="transmembrane region" description="Helical" evidence="7">
    <location>
        <begin position="109"/>
        <end position="138"/>
    </location>
</feature>
<reference evidence="11 12" key="1">
    <citation type="submission" date="2019-04" db="EMBL/GenBank/DDBJ databases">
        <authorList>
            <person name="Van Vliet M D."/>
        </authorList>
    </citation>
    <scope>NUCLEOTIDE SEQUENCE [LARGE SCALE GENOMIC DNA]</scope>
    <source>
        <strain evidence="11 12">F21</strain>
    </source>
</reference>
<comment type="similarity">
    <text evidence="2">Belongs to the MscS (TC 1.A.23) family.</text>
</comment>
<evidence type="ECO:0000256" key="6">
    <source>
        <dbReference type="ARBA" id="ARBA00023136"/>
    </source>
</evidence>
<evidence type="ECO:0000259" key="9">
    <source>
        <dbReference type="Pfam" id="PF21082"/>
    </source>
</evidence>
<evidence type="ECO:0000256" key="4">
    <source>
        <dbReference type="ARBA" id="ARBA00022692"/>
    </source>
</evidence>
<gene>
    <name evidence="11" type="primary">mscS_2</name>
    <name evidence="11" type="ORF">SCARR_02130</name>
</gene>
<name>A0A6C2UIN9_9BACT</name>
<dbReference type="Pfam" id="PF21088">
    <property type="entry name" value="MS_channel_1st"/>
    <property type="match status" value="1"/>
</dbReference>
<dbReference type="InterPro" id="IPR010920">
    <property type="entry name" value="LSM_dom_sf"/>
</dbReference>
<evidence type="ECO:0000259" key="8">
    <source>
        <dbReference type="Pfam" id="PF00924"/>
    </source>
</evidence>
<comment type="subcellular location">
    <subcellularLocation>
        <location evidence="1">Cell membrane</location>
        <topology evidence="1">Multi-pass membrane protein</topology>
    </subcellularLocation>
</comment>
<keyword evidence="6 7" id="KW-0472">Membrane</keyword>
<dbReference type="InterPro" id="IPR049278">
    <property type="entry name" value="MS_channel_C"/>
</dbReference>
<dbReference type="InterPro" id="IPR006685">
    <property type="entry name" value="MscS_channel_2nd"/>
</dbReference>
<dbReference type="GO" id="GO:0005886">
    <property type="term" value="C:plasma membrane"/>
    <property type="evidence" value="ECO:0007669"/>
    <property type="project" value="UniProtKB-SubCell"/>
</dbReference>
<proteinExistence type="inferred from homology"/>
<dbReference type="EMBL" id="CAAHFH010000001">
    <property type="protein sequence ID" value="VGO20070.1"/>
    <property type="molecule type" value="Genomic_DNA"/>
</dbReference>
<dbReference type="PANTHER" id="PTHR30221">
    <property type="entry name" value="SMALL-CONDUCTANCE MECHANOSENSITIVE CHANNEL"/>
    <property type="match status" value="1"/>
</dbReference>
<dbReference type="Gene3D" id="3.30.70.100">
    <property type="match status" value="1"/>
</dbReference>
<evidence type="ECO:0000256" key="2">
    <source>
        <dbReference type="ARBA" id="ARBA00008017"/>
    </source>
</evidence>
<dbReference type="Gene3D" id="2.30.30.60">
    <property type="match status" value="1"/>
</dbReference>
<dbReference type="SUPFAM" id="SSF82861">
    <property type="entry name" value="Mechanosensitive channel protein MscS (YggB), transmembrane region"/>
    <property type="match status" value="1"/>
</dbReference>
<dbReference type="InterPro" id="IPR049142">
    <property type="entry name" value="MS_channel_1st"/>
</dbReference>
<dbReference type="Pfam" id="PF21082">
    <property type="entry name" value="MS_channel_3rd"/>
    <property type="match status" value="1"/>
</dbReference>
<dbReference type="InterPro" id="IPR011066">
    <property type="entry name" value="MscS_channel_C_sf"/>
</dbReference>
<dbReference type="Gene3D" id="1.10.287.1260">
    <property type="match status" value="1"/>
</dbReference>
<dbReference type="Pfam" id="PF00924">
    <property type="entry name" value="MS_channel_2nd"/>
    <property type="match status" value="1"/>
</dbReference>
<feature type="transmembrane region" description="Helical" evidence="7">
    <location>
        <begin position="38"/>
        <end position="56"/>
    </location>
</feature>